<dbReference type="EMBL" id="CP014854">
    <property type="protein sequence ID" value="ASI98915.1"/>
    <property type="molecule type" value="Genomic_DNA"/>
</dbReference>
<feature type="coiled-coil region" evidence="2">
    <location>
        <begin position="4"/>
        <end position="31"/>
    </location>
</feature>
<dbReference type="InterPro" id="IPR051331">
    <property type="entry name" value="Chorismate_mutase-related"/>
</dbReference>
<dbReference type="Pfam" id="PF01817">
    <property type="entry name" value="CM_2"/>
    <property type="match status" value="1"/>
</dbReference>
<organism evidence="4 5">
    <name type="scientific">Thermococcus celer Vu 13 = JCM 8558</name>
    <dbReference type="NCBI Taxonomy" id="1293037"/>
    <lineage>
        <taxon>Archaea</taxon>
        <taxon>Methanobacteriati</taxon>
        <taxon>Methanobacteriota</taxon>
        <taxon>Thermococci</taxon>
        <taxon>Thermococcales</taxon>
        <taxon>Thermococcaceae</taxon>
        <taxon>Thermococcus</taxon>
    </lineage>
</organism>
<keyword evidence="5" id="KW-1185">Reference proteome</keyword>
<keyword evidence="1" id="KW-0413">Isomerase</keyword>
<dbReference type="InterPro" id="IPR010958">
    <property type="entry name" value="Chorismate_mutase_highGC-bac"/>
</dbReference>
<dbReference type="InterPro" id="IPR036263">
    <property type="entry name" value="Chorismate_II_sf"/>
</dbReference>
<keyword evidence="2" id="KW-0175">Coiled coil</keyword>
<dbReference type="Proteomes" id="UP000197156">
    <property type="component" value="Chromosome"/>
</dbReference>
<dbReference type="GO" id="GO:0009697">
    <property type="term" value="P:salicylic acid biosynthetic process"/>
    <property type="evidence" value="ECO:0007669"/>
    <property type="project" value="TreeGrafter"/>
</dbReference>
<feature type="domain" description="Chorismate mutase" evidence="3">
    <location>
        <begin position="1"/>
        <end position="76"/>
    </location>
</feature>
<dbReference type="PROSITE" id="PS51168">
    <property type="entry name" value="CHORISMATE_MUT_2"/>
    <property type="match status" value="1"/>
</dbReference>
<dbReference type="GO" id="GO:0004106">
    <property type="term" value="F:chorismate mutase activity"/>
    <property type="evidence" value="ECO:0007669"/>
    <property type="project" value="InterPro"/>
</dbReference>
<name>A0A218P1W4_THECE</name>
<dbReference type="InterPro" id="IPR002701">
    <property type="entry name" value="CM_II_prokaryot"/>
</dbReference>
<protein>
    <submittedName>
        <fullName evidence="4">Chorismate mutase</fullName>
    </submittedName>
</protein>
<proteinExistence type="predicted"/>
<dbReference type="SUPFAM" id="SSF48600">
    <property type="entry name" value="Chorismate mutase II"/>
    <property type="match status" value="1"/>
</dbReference>
<evidence type="ECO:0000256" key="1">
    <source>
        <dbReference type="ARBA" id="ARBA00023235"/>
    </source>
</evidence>
<sequence length="76" mass="9198">MERIHELRKEIDEIDKQIAELLEERVRVVTEIGKIKRELGLPIRDEKREEELLKRAGRFKEVFEKILEACRDVQRV</sequence>
<evidence type="ECO:0000313" key="5">
    <source>
        <dbReference type="Proteomes" id="UP000197156"/>
    </source>
</evidence>
<accession>A0A218P1W4</accession>
<evidence type="ECO:0000313" key="4">
    <source>
        <dbReference type="EMBL" id="ASI98915.1"/>
    </source>
</evidence>
<reference evidence="4 5" key="1">
    <citation type="submission" date="2016-03" db="EMBL/GenBank/DDBJ databases">
        <title>Complete genome sequence of Thermococcus celer.</title>
        <authorList>
            <person name="Oger P.M."/>
        </authorList>
    </citation>
    <scope>NUCLEOTIDE SEQUENCE [LARGE SCALE GENOMIC DNA]</scope>
    <source>
        <strain evidence="4 5">Vu 13</strain>
    </source>
</reference>
<dbReference type="InterPro" id="IPR036979">
    <property type="entry name" value="CM_dom_sf"/>
</dbReference>
<dbReference type="AlphaFoldDB" id="A0A218P1W4"/>
<dbReference type="KEGG" id="tce:A3L02_04740"/>
<evidence type="ECO:0000259" key="3">
    <source>
        <dbReference type="PROSITE" id="PS51168"/>
    </source>
</evidence>
<dbReference type="NCBIfam" id="TIGR01808">
    <property type="entry name" value="CM_M_hiGC-arch"/>
    <property type="match status" value="1"/>
</dbReference>
<dbReference type="SMART" id="SM00830">
    <property type="entry name" value="CM_2"/>
    <property type="match status" value="1"/>
</dbReference>
<dbReference type="PANTHER" id="PTHR38041:SF1">
    <property type="entry name" value="CHORISMATE MUTASE"/>
    <property type="match status" value="1"/>
</dbReference>
<dbReference type="PANTHER" id="PTHR38041">
    <property type="entry name" value="CHORISMATE MUTASE"/>
    <property type="match status" value="1"/>
</dbReference>
<evidence type="ECO:0000256" key="2">
    <source>
        <dbReference type="SAM" id="Coils"/>
    </source>
</evidence>
<gene>
    <name evidence="4" type="ORF">A3L02_04740</name>
</gene>
<dbReference type="GO" id="GO:0046417">
    <property type="term" value="P:chorismate metabolic process"/>
    <property type="evidence" value="ECO:0007669"/>
    <property type="project" value="InterPro"/>
</dbReference>
<dbReference type="Gene3D" id="1.20.59.10">
    <property type="entry name" value="Chorismate mutase"/>
    <property type="match status" value="1"/>
</dbReference>